<evidence type="ECO:0000256" key="13">
    <source>
        <dbReference type="SAM" id="Phobius"/>
    </source>
</evidence>
<dbReference type="EMBL" id="KQ983045">
    <property type="protein sequence ID" value="KYQ47908.1"/>
    <property type="molecule type" value="Genomic_DNA"/>
</dbReference>
<dbReference type="PRINTS" id="PR00237">
    <property type="entry name" value="GPCRRHODOPSN"/>
</dbReference>
<dbReference type="GO" id="GO:0005886">
    <property type="term" value="C:plasma membrane"/>
    <property type="evidence" value="ECO:0007669"/>
    <property type="project" value="UniProtKB-SubCell"/>
</dbReference>
<evidence type="ECO:0000256" key="11">
    <source>
        <dbReference type="RuleBase" id="RU000688"/>
    </source>
</evidence>
<feature type="transmembrane region" description="Helical" evidence="13">
    <location>
        <begin position="350"/>
        <end position="373"/>
    </location>
</feature>
<dbReference type="Gene3D" id="1.20.1070.10">
    <property type="entry name" value="Rhodopsin 7-helix transmembrane proteins"/>
    <property type="match status" value="1"/>
</dbReference>
<evidence type="ECO:0000256" key="4">
    <source>
        <dbReference type="ARBA" id="ARBA00022692"/>
    </source>
</evidence>
<protein>
    <submittedName>
        <fullName evidence="15">Prostaglandin E2 receptor EP3 subtype</fullName>
    </submittedName>
</protein>
<evidence type="ECO:0000313" key="16">
    <source>
        <dbReference type="Proteomes" id="UP000075809"/>
    </source>
</evidence>
<evidence type="ECO:0000259" key="14">
    <source>
        <dbReference type="PROSITE" id="PS50262"/>
    </source>
</evidence>
<feature type="transmembrane region" description="Helical" evidence="13">
    <location>
        <begin position="237"/>
        <end position="258"/>
    </location>
</feature>
<dbReference type="SUPFAM" id="SSF81321">
    <property type="entry name" value="Family A G protein-coupled receptor-like"/>
    <property type="match status" value="1"/>
</dbReference>
<dbReference type="Pfam" id="PF00001">
    <property type="entry name" value="7tm_1"/>
    <property type="match status" value="1"/>
</dbReference>
<feature type="transmembrane region" description="Helical" evidence="13">
    <location>
        <begin position="306"/>
        <end position="330"/>
    </location>
</feature>
<reference evidence="15 16" key="1">
    <citation type="submission" date="2015-09" db="EMBL/GenBank/DDBJ databases">
        <title>Trachymyrmex zeteki WGS genome.</title>
        <authorList>
            <person name="Nygaard S."/>
            <person name="Hu H."/>
            <person name="Boomsma J."/>
            <person name="Zhang G."/>
        </authorList>
    </citation>
    <scope>NUCLEOTIDE SEQUENCE [LARGE SCALE GENOMIC DNA]</scope>
    <source>
        <strain evidence="15">Tzet28-1</strain>
        <tissue evidence="15">Whole body</tissue>
    </source>
</reference>
<keyword evidence="5 13" id="KW-1133">Transmembrane helix</keyword>
<evidence type="ECO:0000256" key="12">
    <source>
        <dbReference type="SAM" id="MobiDB-lite"/>
    </source>
</evidence>
<dbReference type="PROSITE" id="PS50262">
    <property type="entry name" value="G_PROTEIN_RECEP_F1_2"/>
    <property type="match status" value="1"/>
</dbReference>
<feature type="region of interest" description="Disordered" evidence="12">
    <location>
        <begin position="408"/>
        <end position="441"/>
    </location>
</feature>
<dbReference type="GO" id="GO:0007189">
    <property type="term" value="P:adenylate cyclase-activating G protein-coupled receptor signaling pathway"/>
    <property type="evidence" value="ECO:0007669"/>
    <property type="project" value="TreeGrafter"/>
</dbReference>
<evidence type="ECO:0000256" key="6">
    <source>
        <dbReference type="ARBA" id="ARBA00023040"/>
    </source>
</evidence>
<dbReference type="GO" id="GO:0004930">
    <property type="term" value="F:G protein-coupled receptor activity"/>
    <property type="evidence" value="ECO:0007669"/>
    <property type="project" value="UniProtKB-KW"/>
</dbReference>
<evidence type="ECO:0000313" key="15">
    <source>
        <dbReference type="EMBL" id="KYQ47908.1"/>
    </source>
</evidence>
<evidence type="ECO:0000256" key="1">
    <source>
        <dbReference type="ARBA" id="ARBA00004651"/>
    </source>
</evidence>
<dbReference type="STRING" id="64791.A0A151WJ72"/>
<dbReference type="InterPro" id="IPR017452">
    <property type="entry name" value="GPCR_Rhodpsn_7TM"/>
</dbReference>
<dbReference type="PANTHER" id="PTHR11866">
    <property type="entry name" value="G-PROTEIN COUPLED RECEPTOR FAMILY 1 MEMBER"/>
    <property type="match status" value="1"/>
</dbReference>
<evidence type="ECO:0000256" key="7">
    <source>
        <dbReference type="ARBA" id="ARBA00023136"/>
    </source>
</evidence>
<dbReference type="Proteomes" id="UP000075809">
    <property type="component" value="Unassembled WGS sequence"/>
</dbReference>
<feature type="transmembrane region" description="Helical" evidence="13">
    <location>
        <begin position="37"/>
        <end position="58"/>
    </location>
</feature>
<keyword evidence="6 11" id="KW-0297">G-protein coupled receptor</keyword>
<feature type="compositionally biased region" description="Low complexity" evidence="12">
    <location>
        <begin position="412"/>
        <end position="428"/>
    </location>
</feature>
<name>A0A151WJ72_9HYME</name>
<comment type="similarity">
    <text evidence="2 11">Belongs to the G-protein coupled receptor 1 family.</text>
</comment>
<gene>
    <name evidence="15" type="ORF">ALC60_13078</name>
</gene>
<evidence type="ECO:0000256" key="5">
    <source>
        <dbReference type="ARBA" id="ARBA00022989"/>
    </source>
</evidence>
<dbReference type="InterPro" id="IPR008365">
    <property type="entry name" value="Prostanoid_rcpt"/>
</dbReference>
<keyword evidence="10 11" id="KW-0807">Transducer</keyword>
<feature type="transmembrane region" description="Helical" evidence="13">
    <location>
        <begin position="112"/>
        <end position="132"/>
    </location>
</feature>
<sequence length="441" mass="50148">MLADNDTLSTFAFNKTTMIDVVTSVTRRKHVSFVPQLVLTLVYTTGVIGNVSALVILFHRDKRRNRKHLLMLRCLATNDLVALLGMLVQMYVTIYAGDVTSTRIFCSLRVVWRLFGLFSGCVAIVMAAERWLALTRPFVYQKQYKLRRIDFSRFLQSVVIAKRKCNKKSISASMCLDVLMDNTHQVTYPVIVRCMLALWLIALTITSLPVMGFGLYYKDKQCVRYREATEPSDIAYAYVWFIFGTLLCLSIVWCNLAVSRALNKLSRRTVALGRISRASSRAKPLLTITGVHTPHRLETVTTEERAFARLMAVLSISFVICWMPHMISIPLAQFAMHLPKTAIAIKCIRIFHIIADILLCIHFTLDPYIYVLLRMPRPRFRLLKPLCRICWPDSSYKSRSNSFTGTIDHQCSTNGPPTPNTETPSTPVSEEHDSHLVTASL</sequence>
<evidence type="ECO:0000256" key="2">
    <source>
        <dbReference type="ARBA" id="ARBA00010663"/>
    </source>
</evidence>
<keyword evidence="9" id="KW-0325">Glycoprotein</keyword>
<organism evidence="15 16">
    <name type="scientific">Mycetomoellerius zeteki</name>
    <dbReference type="NCBI Taxonomy" id="64791"/>
    <lineage>
        <taxon>Eukaryota</taxon>
        <taxon>Metazoa</taxon>
        <taxon>Ecdysozoa</taxon>
        <taxon>Arthropoda</taxon>
        <taxon>Hexapoda</taxon>
        <taxon>Insecta</taxon>
        <taxon>Pterygota</taxon>
        <taxon>Neoptera</taxon>
        <taxon>Endopterygota</taxon>
        <taxon>Hymenoptera</taxon>
        <taxon>Apocrita</taxon>
        <taxon>Aculeata</taxon>
        <taxon>Formicoidea</taxon>
        <taxon>Formicidae</taxon>
        <taxon>Myrmicinae</taxon>
        <taxon>Mycetomoellerius</taxon>
    </lineage>
</organism>
<keyword evidence="8 11" id="KW-0675">Receptor</keyword>
<keyword evidence="7 13" id="KW-0472">Membrane</keyword>
<dbReference type="AlphaFoldDB" id="A0A151WJ72"/>
<dbReference type="PANTHER" id="PTHR11866:SF16">
    <property type="entry name" value="PROSTAGLANDIN E2 RECEPTOR EP4 SUBTYPE-LIKE PROTEIN"/>
    <property type="match status" value="1"/>
</dbReference>
<dbReference type="PROSITE" id="PS00237">
    <property type="entry name" value="G_PROTEIN_RECEP_F1_1"/>
    <property type="match status" value="1"/>
</dbReference>
<dbReference type="GO" id="GO:0007204">
    <property type="term" value="P:positive regulation of cytosolic calcium ion concentration"/>
    <property type="evidence" value="ECO:0007669"/>
    <property type="project" value="TreeGrafter"/>
</dbReference>
<feature type="transmembrane region" description="Helical" evidence="13">
    <location>
        <begin position="70"/>
        <end position="92"/>
    </location>
</feature>
<keyword evidence="4 11" id="KW-0812">Transmembrane</keyword>
<keyword evidence="16" id="KW-1185">Reference proteome</keyword>
<keyword evidence="3" id="KW-1003">Cell membrane</keyword>
<proteinExistence type="inferred from homology"/>
<evidence type="ECO:0000256" key="10">
    <source>
        <dbReference type="ARBA" id="ARBA00023224"/>
    </source>
</evidence>
<evidence type="ECO:0000256" key="9">
    <source>
        <dbReference type="ARBA" id="ARBA00023180"/>
    </source>
</evidence>
<feature type="domain" description="G-protein coupled receptors family 1 profile" evidence="14">
    <location>
        <begin position="49"/>
        <end position="370"/>
    </location>
</feature>
<accession>A0A151WJ72</accession>
<comment type="subcellular location">
    <subcellularLocation>
        <location evidence="1">Cell membrane</location>
        <topology evidence="1">Multi-pass membrane protein</topology>
    </subcellularLocation>
</comment>
<evidence type="ECO:0000256" key="8">
    <source>
        <dbReference type="ARBA" id="ARBA00023170"/>
    </source>
</evidence>
<evidence type="ECO:0000256" key="3">
    <source>
        <dbReference type="ARBA" id="ARBA00022475"/>
    </source>
</evidence>
<feature type="transmembrane region" description="Helical" evidence="13">
    <location>
        <begin position="196"/>
        <end position="217"/>
    </location>
</feature>
<dbReference type="InterPro" id="IPR000276">
    <property type="entry name" value="GPCR_Rhodpsn"/>
</dbReference>